<dbReference type="Pfam" id="PF00440">
    <property type="entry name" value="TetR_N"/>
    <property type="match status" value="1"/>
</dbReference>
<keyword evidence="7" id="KW-1185">Reference proteome</keyword>
<keyword evidence="2 4" id="KW-0238">DNA-binding</keyword>
<dbReference type="Gene3D" id="1.10.357.10">
    <property type="entry name" value="Tetracycline Repressor, domain 2"/>
    <property type="match status" value="1"/>
</dbReference>
<evidence type="ECO:0000313" key="6">
    <source>
        <dbReference type="EMBL" id="MFC7202163.1"/>
    </source>
</evidence>
<dbReference type="PANTHER" id="PTHR30055">
    <property type="entry name" value="HTH-TYPE TRANSCRIPTIONAL REGULATOR RUTR"/>
    <property type="match status" value="1"/>
</dbReference>
<feature type="DNA-binding region" description="H-T-H motif" evidence="4">
    <location>
        <begin position="35"/>
        <end position="54"/>
    </location>
</feature>
<dbReference type="PRINTS" id="PR00455">
    <property type="entry name" value="HTHTETR"/>
</dbReference>
<dbReference type="InterPro" id="IPR001647">
    <property type="entry name" value="HTH_TetR"/>
</dbReference>
<dbReference type="GO" id="GO:0003677">
    <property type="term" value="F:DNA binding"/>
    <property type="evidence" value="ECO:0007669"/>
    <property type="project" value="UniProtKB-UniRule"/>
</dbReference>
<feature type="domain" description="HTH tetR-type" evidence="5">
    <location>
        <begin position="12"/>
        <end position="72"/>
    </location>
</feature>
<evidence type="ECO:0000256" key="4">
    <source>
        <dbReference type="PROSITE-ProRule" id="PRU00335"/>
    </source>
</evidence>
<dbReference type="InterPro" id="IPR009057">
    <property type="entry name" value="Homeodomain-like_sf"/>
</dbReference>
<keyword evidence="3" id="KW-0804">Transcription</keyword>
<dbReference type="EMBL" id="JBHTAA010000001">
    <property type="protein sequence ID" value="MFC7202163.1"/>
    <property type="molecule type" value="Genomic_DNA"/>
</dbReference>
<protein>
    <submittedName>
        <fullName evidence="6">TetR/AcrR family transcriptional regulator</fullName>
    </submittedName>
</protein>
<proteinExistence type="predicted"/>
<reference evidence="6 7" key="1">
    <citation type="journal article" date="2019" name="Int. J. Syst. Evol. Microbiol.">
        <title>The Global Catalogue of Microorganisms (GCM) 10K type strain sequencing project: providing services to taxonomists for standard genome sequencing and annotation.</title>
        <authorList>
            <consortium name="The Broad Institute Genomics Platform"/>
            <consortium name="The Broad Institute Genome Sequencing Center for Infectious Disease"/>
            <person name="Wu L."/>
            <person name="Ma J."/>
        </authorList>
    </citation>
    <scope>NUCLEOTIDE SEQUENCE [LARGE SCALE GENOMIC DNA]</scope>
    <source>
        <strain evidence="6 7">DSM 29988</strain>
    </source>
</reference>
<dbReference type="SUPFAM" id="SSF46689">
    <property type="entry name" value="Homeodomain-like"/>
    <property type="match status" value="1"/>
</dbReference>
<accession>A0ABD5ZAW3</accession>
<dbReference type="InterPro" id="IPR050109">
    <property type="entry name" value="HTH-type_TetR-like_transc_reg"/>
</dbReference>
<dbReference type="SUPFAM" id="SSF48498">
    <property type="entry name" value="Tetracyclin repressor-like, C-terminal domain"/>
    <property type="match status" value="1"/>
</dbReference>
<evidence type="ECO:0000256" key="3">
    <source>
        <dbReference type="ARBA" id="ARBA00023163"/>
    </source>
</evidence>
<dbReference type="PROSITE" id="PS50977">
    <property type="entry name" value="HTH_TETR_2"/>
    <property type="match status" value="1"/>
</dbReference>
<dbReference type="PANTHER" id="PTHR30055:SF234">
    <property type="entry name" value="HTH-TYPE TRANSCRIPTIONAL REGULATOR BETI"/>
    <property type="match status" value="1"/>
</dbReference>
<dbReference type="Proteomes" id="UP001596481">
    <property type="component" value="Unassembled WGS sequence"/>
</dbReference>
<organism evidence="6 7">
    <name type="scientific">Haloferax namakaokahaiae</name>
    <dbReference type="NCBI Taxonomy" id="1748331"/>
    <lineage>
        <taxon>Archaea</taxon>
        <taxon>Methanobacteriati</taxon>
        <taxon>Methanobacteriota</taxon>
        <taxon>Stenosarchaea group</taxon>
        <taxon>Halobacteria</taxon>
        <taxon>Halobacteriales</taxon>
        <taxon>Haloferacaceae</taxon>
        <taxon>Haloferax</taxon>
    </lineage>
</organism>
<sequence length="208" mass="23684">MPEPGDEFWEQFETHEMIMEATVWVLAEDGYDGLTLRKVAERAGKNRGLVHYYFDSKKDLLRSLLDHIFDGTKRLLEIDDEDEPSDKLWSVLEFHAYGPGGVDENGRHYYIAINQLQALAVHDSDLRARFTRNREYLVALTAGILEEGIDDGTYRQFDPTDAAVFLLGAIEGARTQDLSLDIETARETCLEMVAQFESNVLRASTHPE</sequence>
<evidence type="ECO:0000256" key="2">
    <source>
        <dbReference type="ARBA" id="ARBA00023125"/>
    </source>
</evidence>
<evidence type="ECO:0000256" key="1">
    <source>
        <dbReference type="ARBA" id="ARBA00023015"/>
    </source>
</evidence>
<dbReference type="InterPro" id="IPR036271">
    <property type="entry name" value="Tet_transcr_reg_TetR-rel_C_sf"/>
</dbReference>
<dbReference type="RefSeq" id="WP_390221467.1">
    <property type="nucleotide sequence ID" value="NZ_JBHTAA010000001.1"/>
</dbReference>
<comment type="caution">
    <text evidence="6">The sequence shown here is derived from an EMBL/GenBank/DDBJ whole genome shotgun (WGS) entry which is preliminary data.</text>
</comment>
<gene>
    <name evidence="6" type="ORF">ACFQJC_01440</name>
</gene>
<dbReference type="AlphaFoldDB" id="A0ABD5ZAW3"/>
<keyword evidence="1" id="KW-0805">Transcription regulation</keyword>
<evidence type="ECO:0000259" key="5">
    <source>
        <dbReference type="PROSITE" id="PS50977"/>
    </source>
</evidence>
<name>A0ABD5ZAW3_9EURY</name>
<evidence type="ECO:0000313" key="7">
    <source>
        <dbReference type="Proteomes" id="UP001596481"/>
    </source>
</evidence>